<dbReference type="EMBL" id="QGTJ01000005">
    <property type="protein sequence ID" value="PWV61789.1"/>
    <property type="molecule type" value="Genomic_DNA"/>
</dbReference>
<proteinExistence type="predicted"/>
<dbReference type="PIRSF" id="PIRSF003174">
    <property type="entry name" value="CreA"/>
    <property type="match status" value="1"/>
</dbReference>
<dbReference type="PANTHER" id="PTHR37952">
    <property type="match status" value="1"/>
</dbReference>
<protein>
    <submittedName>
        <fullName evidence="2">CreA protein</fullName>
    </submittedName>
</protein>
<gene>
    <name evidence="2" type="ORF">C7443_105222</name>
</gene>
<name>A0A317MWE5_9GAMM</name>
<keyword evidence="3" id="KW-1185">Reference proteome</keyword>
<dbReference type="Proteomes" id="UP000246569">
    <property type="component" value="Unassembled WGS sequence"/>
</dbReference>
<sequence length="171" mass="18695">MCCRSPLPECVPMKHHSLMLALLLATTAHAETIGSVDTAFQLLGANHKIVIEVFDDPKIDGVACHVAKAQTGGIKGSLGLAEDTADASIACRQVGPVSFREPFKDGEEVFTERRSLLFKKLRVVRFLDRKRNTLIYLVYSDKLVDGSPKNSISTVPLMPWPGGQTPLPPNR</sequence>
<keyword evidence="1" id="KW-0732">Signal</keyword>
<feature type="signal peptide" evidence="1">
    <location>
        <begin position="1"/>
        <end position="30"/>
    </location>
</feature>
<organism evidence="2 3">
    <name type="scientific">Plasticicumulans acidivorans</name>
    <dbReference type="NCBI Taxonomy" id="886464"/>
    <lineage>
        <taxon>Bacteria</taxon>
        <taxon>Pseudomonadati</taxon>
        <taxon>Pseudomonadota</taxon>
        <taxon>Gammaproteobacteria</taxon>
        <taxon>Candidatus Competibacteraceae</taxon>
        <taxon>Plasticicumulans</taxon>
    </lineage>
</organism>
<dbReference type="PANTHER" id="PTHR37952:SF2">
    <property type="entry name" value="PROTEIN CREA"/>
    <property type="match status" value="1"/>
</dbReference>
<evidence type="ECO:0000313" key="2">
    <source>
        <dbReference type="EMBL" id="PWV61789.1"/>
    </source>
</evidence>
<feature type="chain" id="PRO_5016287268" evidence="1">
    <location>
        <begin position="31"/>
        <end position="171"/>
    </location>
</feature>
<dbReference type="InterPro" id="IPR010292">
    <property type="entry name" value="Uncharacterised_CreA"/>
</dbReference>
<evidence type="ECO:0000256" key="1">
    <source>
        <dbReference type="SAM" id="SignalP"/>
    </source>
</evidence>
<reference evidence="2 3" key="1">
    <citation type="submission" date="2018-05" db="EMBL/GenBank/DDBJ databases">
        <title>Genomic Encyclopedia of Type Strains, Phase IV (KMG-IV): sequencing the most valuable type-strain genomes for metagenomic binning, comparative biology and taxonomic classification.</title>
        <authorList>
            <person name="Goeker M."/>
        </authorList>
    </citation>
    <scope>NUCLEOTIDE SEQUENCE [LARGE SCALE GENOMIC DNA]</scope>
    <source>
        <strain evidence="2 3">DSM 23606</strain>
    </source>
</reference>
<comment type="caution">
    <text evidence="2">The sequence shown here is derived from an EMBL/GenBank/DDBJ whole genome shotgun (WGS) entry which is preliminary data.</text>
</comment>
<dbReference type="Pfam" id="PF05981">
    <property type="entry name" value="CreA"/>
    <property type="match status" value="1"/>
</dbReference>
<accession>A0A317MWE5</accession>
<dbReference type="GO" id="GO:0005829">
    <property type="term" value="C:cytosol"/>
    <property type="evidence" value="ECO:0007669"/>
    <property type="project" value="TreeGrafter"/>
</dbReference>
<evidence type="ECO:0000313" key="3">
    <source>
        <dbReference type="Proteomes" id="UP000246569"/>
    </source>
</evidence>
<dbReference type="AlphaFoldDB" id="A0A317MWE5"/>